<feature type="domain" description="Gfo/Idh/MocA-like oxidoreductase bacterial type C-terminal" evidence="3">
    <location>
        <begin position="200"/>
        <end position="439"/>
    </location>
</feature>
<comment type="caution">
    <text evidence="4">The sequence shown here is derived from an EMBL/GenBank/DDBJ whole genome shotgun (WGS) entry which is preliminary data.</text>
</comment>
<dbReference type="PROSITE" id="PS51318">
    <property type="entry name" value="TAT"/>
    <property type="match status" value="1"/>
</dbReference>
<dbReference type="PANTHER" id="PTHR43818:SF5">
    <property type="entry name" value="OXIDOREDUCTASE FAMILY PROTEIN"/>
    <property type="match status" value="1"/>
</dbReference>
<dbReference type="RefSeq" id="WP_265790728.1">
    <property type="nucleotide sequence ID" value="NZ_BAABRS010000003.1"/>
</dbReference>
<dbReference type="Gene3D" id="3.30.360.10">
    <property type="entry name" value="Dihydrodipicolinate Reductase, domain 2"/>
    <property type="match status" value="1"/>
</dbReference>
<organism evidence="4 5">
    <name type="scientific">Fodinibius salicampi</name>
    <dbReference type="NCBI Taxonomy" id="1920655"/>
    <lineage>
        <taxon>Bacteria</taxon>
        <taxon>Pseudomonadati</taxon>
        <taxon>Balneolota</taxon>
        <taxon>Balneolia</taxon>
        <taxon>Balneolales</taxon>
        <taxon>Balneolaceae</taxon>
        <taxon>Fodinibius</taxon>
    </lineage>
</organism>
<feature type="region of interest" description="Disordered" evidence="1">
    <location>
        <begin position="416"/>
        <end position="440"/>
    </location>
</feature>
<evidence type="ECO:0000259" key="3">
    <source>
        <dbReference type="Pfam" id="PF19051"/>
    </source>
</evidence>
<dbReference type="InterPro" id="IPR043906">
    <property type="entry name" value="Gfo/Idh/MocA_OxRdtase_bact_C"/>
</dbReference>
<dbReference type="Proteomes" id="UP001207337">
    <property type="component" value="Unassembled WGS sequence"/>
</dbReference>
<dbReference type="SUPFAM" id="SSF55347">
    <property type="entry name" value="Glyceraldehyde-3-phosphate dehydrogenase-like, C-terminal domain"/>
    <property type="match status" value="1"/>
</dbReference>
<dbReference type="NCBIfam" id="TIGR01409">
    <property type="entry name" value="TAT_signal_seq"/>
    <property type="match status" value="1"/>
</dbReference>
<evidence type="ECO:0000259" key="2">
    <source>
        <dbReference type="Pfam" id="PF01408"/>
    </source>
</evidence>
<dbReference type="EMBL" id="JAJNDC010000003">
    <property type="protein sequence ID" value="MCW9713791.1"/>
    <property type="molecule type" value="Genomic_DNA"/>
</dbReference>
<evidence type="ECO:0000313" key="4">
    <source>
        <dbReference type="EMBL" id="MCW9713791.1"/>
    </source>
</evidence>
<feature type="domain" description="Gfo/Idh/MocA-like oxidoreductase N-terminal" evidence="2">
    <location>
        <begin position="41"/>
        <end position="159"/>
    </location>
</feature>
<gene>
    <name evidence="4" type="ORF">LQ318_12840</name>
</gene>
<dbReference type="Gene3D" id="3.40.50.720">
    <property type="entry name" value="NAD(P)-binding Rossmann-like Domain"/>
    <property type="match status" value="1"/>
</dbReference>
<dbReference type="PANTHER" id="PTHR43818">
    <property type="entry name" value="BCDNA.GH03377"/>
    <property type="match status" value="1"/>
</dbReference>
<accession>A0ABT3Q155</accession>
<keyword evidence="5" id="KW-1185">Reference proteome</keyword>
<dbReference type="InterPro" id="IPR000683">
    <property type="entry name" value="Gfo/Idh/MocA-like_OxRdtase_N"/>
</dbReference>
<dbReference type="Pfam" id="PF01408">
    <property type="entry name" value="GFO_IDH_MocA"/>
    <property type="match status" value="1"/>
</dbReference>
<protein>
    <submittedName>
        <fullName evidence="4">Gfo/Idh/MocA family oxidoreductase</fullName>
    </submittedName>
</protein>
<evidence type="ECO:0000256" key="1">
    <source>
        <dbReference type="SAM" id="MobiDB-lite"/>
    </source>
</evidence>
<sequence length="440" mass="49109">MSDQTTSRRNFIKTLAAGTAGLTLGLSASSYGNILGANDGIRVGMIGIGRQGRGLMGQVMNQSDAEVVALSDVYKPNLEYASAEASSADTYTDFRKVLDRDDIDAVVIATPDHWHALNTIMACQAGKDVYVEKPLSRYIDEGRKMVEAARNHNRVVQTGTMQRSGKVFQEAVEIVQSGDLGPISFVRTWNYGNSYPDGIGNPENSNPPEGLDWDMWLGPAQERPYNMNRFGVILNEEMQYQRWASFRWFWDYAGGMMTDWGVHLLDIVQWAMEVDAPQSVSAVGGKFHIQDDRETPDTLTATYQYPDFVCTYENRVCNSKTLDGNGYGIEFHGTEGSLFVDRGSLKLTPEPGSKLEPLSMQVEENSVHNHIRNFLDCIKSRNKPIADVEIGHRSTTTANLGNIAYRTKERIEWDSETEKVKGSEAANQLVRGSHREPWTL</sequence>
<reference evidence="4 5" key="1">
    <citation type="submission" date="2021-11" db="EMBL/GenBank/DDBJ databases">
        <title>Aliifidinibius sp. nov., a new bacterium isolated from saline soil.</title>
        <authorList>
            <person name="Galisteo C."/>
            <person name="De La Haba R."/>
            <person name="Sanchez-Porro C."/>
            <person name="Ventosa A."/>
        </authorList>
    </citation>
    <scope>NUCLEOTIDE SEQUENCE [LARGE SCALE GENOMIC DNA]</scope>
    <source>
        <strain evidence="4 5">KACC 190600</strain>
    </source>
</reference>
<dbReference type="Pfam" id="PF19051">
    <property type="entry name" value="GFO_IDH_MocA_C2"/>
    <property type="match status" value="1"/>
</dbReference>
<dbReference type="InterPro" id="IPR019546">
    <property type="entry name" value="TAT_signal_bac_arc"/>
</dbReference>
<dbReference type="InterPro" id="IPR006311">
    <property type="entry name" value="TAT_signal"/>
</dbReference>
<proteinExistence type="predicted"/>
<name>A0ABT3Q155_9BACT</name>
<dbReference type="InterPro" id="IPR036291">
    <property type="entry name" value="NAD(P)-bd_dom_sf"/>
</dbReference>
<dbReference type="InterPro" id="IPR050463">
    <property type="entry name" value="Gfo/Idh/MocA_oxidrdct_glycsds"/>
</dbReference>
<dbReference type="SUPFAM" id="SSF51735">
    <property type="entry name" value="NAD(P)-binding Rossmann-fold domains"/>
    <property type="match status" value="1"/>
</dbReference>
<evidence type="ECO:0000313" key="5">
    <source>
        <dbReference type="Proteomes" id="UP001207337"/>
    </source>
</evidence>